<sequence length="74" mass="8004">MYGAGGGLLCGGRSLYWFDSDVISGNARDGRPWTRVGCAFFSAYILFFAFVGYKTGQSNKTSETSTDEILVADT</sequence>
<keyword evidence="1" id="KW-0472">Membrane</keyword>
<reference evidence="2 3" key="1">
    <citation type="submission" date="2007-10" db="EMBL/GenBank/DDBJ databases">
        <authorList>
            <person name="Yayanos A."/>
            <person name="Ferriera S."/>
            <person name="Johnson J."/>
            <person name="Kravitz S."/>
            <person name="Halpern A."/>
            <person name="Remington K."/>
            <person name="Beeson K."/>
            <person name="Tran B."/>
            <person name="Rogers Y.-H."/>
            <person name="Friedman R."/>
            <person name="Venter J.C."/>
        </authorList>
    </citation>
    <scope>NUCLEOTIDE SEQUENCE [LARGE SCALE GENOMIC DNA]</scope>
    <source>
        <strain evidence="2 3">KT99</strain>
    </source>
</reference>
<name>A9D2L1_9GAMM</name>
<gene>
    <name evidence="2" type="ORF">KT99_04464</name>
</gene>
<keyword evidence="1" id="KW-0812">Transmembrane</keyword>
<dbReference type="AlphaFoldDB" id="A9D2L1"/>
<dbReference type="Proteomes" id="UP000005839">
    <property type="component" value="Unassembled WGS sequence"/>
</dbReference>
<protein>
    <submittedName>
        <fullName evidence="2">Uncharacterized protein</fullName>
    </submittedName>
</protein>
<proteinExistence type="predicted"/>
<evidence type="ECO:0000313" key="3">
    <source>
        <dbReference type="Proteomes" id="UP000005839"/>
    </source>
</evidence>
<comment type="caution">
    <text evidence="2">The sequence shown here is derived from an EMBL/GenBank/DDBJ whole genome shotgun (WGS) entry which is preliminary data.</text>
</comment>
<keyword evidence="3" id="KW-1185">Reference proteome</keyword>
<organism evidence="2 3">
    <name type="scientific">Shewanella benthica KT99</name>
    <dbReference type="NCBI Taxonomy" id="314608"/>
    <lineage>
        <taxon>Bacteria</taxon>
        <taxon>Pseudomonadati</taxon>
        <taxon>Pseudomonadota</taxon>
        <taxon>Gammaproteobacteria</taxon>
        <taxon>Alteromonadales</taxon>
        <taxon>Shewanellaceae</taxon>
        <taxon>Shewanella</taxon>
    </lineage>
</organism>
<accession>A9D2L1</accession>
<evidence type="ECO:0000313" key="2">
    <source>
        <dbReference type="EMBL" id="EDQ01826.1"/>
    </source>
</evidence>
<evidence type="ECO:0000256" key="1">
    <source>
        <dbReference type="SAM" id="Phobius"/>
    </source>
</evidence>
<dbReference type="STRING" id="314608.KT99_04464"/>
<dbReference type="EMBL" id="ABIC01000007">
    <property type="protein sequence ID" value="EDQ01826.1"/>
    <property type="molecule type" value="Genomic_DNA"/>
</dbReference>
<keyword evidence="1" id="KW-1133">Transmembrane helix</keyword>
<feature type="transmembrane region" description="Helical" evidence="1">
    <location>
        <begin position="33"/>
        <end position="53"/>
    </location>
</feature>